<organism evidence="2 3">
    <name type="scientific">Kitasatospora phosalacinea</name>
    <dbReference type="NCBI Taxonomy" id="2065"/>
    <lineage>
        <taxon>Bacteria</taxon>
        <taxon>Bacillati</taxon>
        <taxon>Actinomycetota</taxon>
        <taxon>Actinomycetes</taxon>
        <taxon>Kitasatosporales</taxon>
        <taxon>Streptomycetaceae</taxon>
        <taxon>Kitasatospora</taxon>
    </lineage>
</organism>
<dbReference type="EMBL" id="JBHYPX010000006">
    <property type="protein sequence ID" value="MFE1351391.1"/>
    <property type="molecule type" value="Genomic_DNA"/>
</dbReference>
<evidence type="ECO:0000256" key="1">
    <source>
        <dbReference type="SAM" id="Phobius"/>
    </source>
</evidence>
<protein>
    <recommendedName>
        <fullName evidence="4">PH domain-containing protein</fullName>
    </recommendedName>
</protein>
<sequence>MDRQLGDVVSTHPTENGRRLRTAVGLLLLGVLGTGVGVPLCTAYLSADSAPSFAPGGILGIGLASLVGGTVLALGARRDKGEVFVRHTRGLVHRRGGIERALLWTEVTSVSTTRPGRGTVAKLVGRDVACAISSPQGDMHFTGWTRGAAGLAAEIEGMVDRGGGKSRWEA</sequence>
<keyword evidence="1" id="KW-0472">Membrane</keyword>
<comment type="caution">
    <text evidence="2">The sequence shown here is derived from an EMBL/GenBank/DDBJ whole genome shotgun (WGS) entry which is preliminary data.</text>
</comment>
<feature type="transmembrane region" description="Helical" evidence="1">
    <location>
        <begin position="53"/>
        <end position="76"/>
    </location>
</feature>
<gene>
    <name evidence="2" type="ORF">ACFW6T_05300</name>
</gene>
<proteinExistence type="predicted"/>
<keyword evidence="3" id="KW-1185">Reference proteome</keyword>
<reference evidence="2 3" key="1">
    <citation type="submission" date="2024-09" db="EMBL/GenBank/DDBJ databases">
        <title>The Natural Products Discovery Center: Release of the First 8490 Sequenced Strains for Exploring Actinobacteria Biosynthetic Diversity.</title>
        <authorList>
            <person name="Kalkreuter E."/>
            <person name="Kautsar S.A."/>
            <person name="Yang D."/>
            <person name="Bader C.D."/>
            <person name="Teijaro C.N."/>
            <person name="Fluegel L."/>
            <person name="Davis C.M."/>
            <person name="Simpson J.R."/>
            <person name="Lauterbach L."/>
            <person name="Steele A.D."/>
            <person name="Gui C."/>
            <person name="Meng S."/>
            <person name="Li G."/>
            <person name="Viehrig K."/>
            <person name="Ye F."/>
            <person name="Su P."/>
            <person name="Kiefer A.F."/>
            <person name="Nichols A."/>
            <person name="Cepeda A.J."/>
            <person name="Yan W."/>
            <person name="Fan B."/>
            <person name="Jiang Y."/>
            <person name="Adhikari A."/>
            <person name="Zheng C.-J."/>
            <person name="Schuster L."/>
            <person name="Cowan T.M."/>
            <person name="Smanski M.J."/>
            <person name="Chevrette M.G."/>
            <person name="De Carvalho L.P.S."/>
            <person name="Shen B."/>
        </authorList>
    </citation>
    <scope>NUCLEOTIDE SEQUENCE [LARGE SCALE GENOMIC DNA]</scope>
    <source>
        <strain evidence="2 3">NPDC058753</strain>
    </source>
</reference>
<keyword evidence="1" id="KW-1133">Transmembrane helix</keyword>
<name>A0ABW6GF73_9ACTN</name>
<accession>A0ABW6GF73</accession>
<evidence type="ECO:0000313" key="2">
    <source>
        <dbReference type="EMBL" id="MFE1351391.1"/>
    </source>
</evidence>
<keyword evidence="1" id="KW-0812">Transmembrane</keyword>
<dbReference type="RefSeq" id="WP_380319988.1">
    <property type="nucleotide sequence ID" value="NZ_JBHYPW010000010.1"/>
</dbReference>
<dbReference type="Proteomes" id="UP001599542">
    <property type="component" value="Unassembled WGS sequence"/>
</dbReference>
<evidence type="ECO:0000313" key="3">
    <source>
        <dbReference type="Proteomes" id="UP001599542"/>
    </source>
</evidence>
<feature type="transmembrane region" description="Helical" evidence="1">
    <location>
        <begin position="26"/>
        <end position="47"/>
    </location>
</feature>
<evidence type="ECO:0008006" key="4">
    <source>
        <dbReference type="Google" id="ProtNLM"/>
    </source>
</evidence>